<evidence type="ECO:0000313" key="1">
    <source>
        <dbReference type="EMBL" id="CAF1618147.1"/>
    </source>
</evidence>
<keyword evidence="3" id="KW-1185">Reference proteome</keyword>
<name>A0A816C714_9BILA</name>
<accession>A0A816C714</accession>
<proteinExistence type="predicted"/>
<evidence type="ECO:0008006" key="4">
    <source>
        <dbReference type="Google" id="ProtNLM"/>
    </source>
</evidence>
<organism evidence="1 3">
    <name type="scientific">Didymodactylos carnosus</name>
    <dbReference type="NCBI Taxonomy" id="1234261"/>
    <lineage>
        <taxon>Eukaryota</taxon>
        <taxon>Metazoa</taxon>
        <taxon>Spiralia</taxon>
        <taxon>Gnathifera</taxon>
        <taxon>Rotifera</taxon>
        <taxon>Eurotatoria</taxon>
        <taxon>Bdelloidea</taxon>
        <taxon>Philodinida</taxon>
        <taxon>Philodinidae</taxon>
        <taxon>Didymodactylos</taxon>
    </lineage>
</organism>
<feature type="non-terminal residue" evidence="1">
    <location>
        <position position="231"/>
    </location>
</feature>
<dbReference type="OrthoDB" id="10029846at2759"/>
<dbReference type="Proteomes" id="UP000681722">
    <property type="component" value="Unassembled WGS sequence"/>
</dbReference>
<comment type="caution">
    <text evidence="1">The sequence shown here is derived from an EMBL/GenBank/DDBJ whole genome shotgun (WGS) entry which is preliminary data.</text>
</comment>
<dbReference type="EMBL" id="CAJNOQ010039908">
    <property type="protein sequence ID" value="CAF1618147.1"/>
    <property type="molecule type" value="Genomic_DNA"/>
</dbReference>
<dbReference type="Proteomes" id="UP000663829">
    <property type="component" value="Unassembled WGS sequence"/>
</dbReference>
<dbReference type="EMBL" id="CAJOBC010106939">
    <property type="protein sequence ID" value="CAF4506206.1"/>
    <property type="molecule type" value="Genomic_DNA"/>
</dbReference>
<gene>
    <name evidence="1" type="ORF">GPM918_LOCUS43558</name>
    <name evidence="2" type="ORF">SRO942_LOCUS45079</name>
</gene>
<protein>
    <recommendedName>
        <fullName evidence="4">MULE transposase domain-containing protein</fullName>
    </recommendedName>
</protein>
<reference evidence="1" key="1">
    <citation type="submission" date="2021-02" db="EMBL/GenBank/DDBJ databases">
        <authorList>
            <person name="Nowell W R."/>
        </authorList>
    </citation>
    <scope>NUCLEOTIDE SEQUENCE</scope>
</reference>
<evidence type="ECO:0000313" key="2">
    <source>
        <dbReference type="EMBL" id="CAF4506206.1"/>
    </source>
</evidence>
<dbReference type="AlphaFoldDB" id="A0A816C714"/>
<sequence>IQQTTHNVALSPQSILIDFEVASWNAFSRNFPTARVKGSHFHFAQNIWKKIKKYGLTKLILNNDNARRQVANLTALPLLPSNEINEAFSNIIESFFELGDKCIRLTDYVLKTYIEEPRYLIDFWSHFDLIGKRPGTNNHVEGYHGHCEIHPHLRAWIRYIQEGEQSTTSRYEQAQQHTTRRKKRRTVNNDLRLTEATKSYFNGPLGSEDYQATLRSLSYRYIVVLDNDSNS</sequence>
<evidence type="ECO:0000313" key="3">
    <source>
        <dbReference type="Proteomes" id="UP000663829"/>
    </source>
</evidence>